<keyword evidence="3" id="KW-1185">Reference proteome</keyword>
<dbReference type="InterPro" id="IPR006925">
    <property type="entry name" value="Vps16_C"/>
</dbReference>
<dbReference type="PANTHER" id="PTHR12811">
    <property type="entry name" value="VACUOLAR PROTEIN SORTING VPS16"/>
    <property type="match status" value="1"/>
</dbReference>
<evidence type="ECO:0000313" key="3">
    <source>
        <dbReference type="Proteomes" id="UP000789759"/>
    </source>
</evidence>
<dbReference type="Gene3D" id="1.10.150.780">
    <property type="entry name" value="Vps16, C-terminal region"/>
    <property type="match status" value="1"/>
</dbReference>
<accession>A0A9N9P9I7</accession>
<dbReference type="EMBL" id="CAJVQA010032550">
    <property type="protein sequence ID" value="CAG8803312.1"/>
    <property type="molecule type" value="Genomic_DNA"/>
</dbReference>
<name>A0A9N9P9I7_9GLOM</name>
<dbReference type="GO" id="GO:0016197">
    <property type="term" value="P:endosomal transport"/>
    <property type="evidence" value="ECO:0007669"/>
    <property type="project" value="TreeGrafter"/>
</dbReference>
<dbReference type="OrthoDB" id="1792at2759"/>
<dbReference type="GO" id="GO:0042144">
    <property type="term" value="P:vacuole fusion, non-autophagic"/>
    <property type="evidence" value="ECO:0007669"/>
    <property type="project" value="TreeGrafter"/>
</dbReference>
<dbReference type="GO" id="GO:0005768">
    <property type="term" value="C:endosome"/>
    <property type="evidence" value="ECO:0007669"/>
    <property type="project" value="UniProtKB-ARBA"/>
</dbReference>
<evidence type="ECO:0000259" key="1">
    <source>
        <dbReference type="Pfam" id="PF04840"/>
    </source>
</evidence>
<dbReference type="InterPro" id="IPR016534">
    <property type="entry name" value="VPS16"/>
</dbReference>
<organism evidence="2 3">
    <name type="scientific">Cetraspora pellucida</name>
    <dbReference type="NCBI Taxonomy" id="1433469"/>
    <lineage>
        <taxon>Eukaryota</taxon>
        <taxon>Fungi</taxon>
        <taxon>Fungi incertae sedis</taxon>
        <taxon>Mucoromycota</taxon>
        <taxon>Glomeromycotina</taxon>
        <taxon>Glomeromycetes</taxon>
        <taxon>Diversisporales</taxon>
        <taxon>Gigasporaceae</taxon>
        <taxon>Cetraspora</taxon>
    </lineage>
</organism>
<dbReference type="GO" id="GO:0003779">
    <property type="term" value="F:actin binding"/>
    <property type="evidence" value="ECO:0007669"/>
    <property type="project" value="TreeGrafter"/>
</dbReference>
<protein>
    <submittedName>
        <fullName evidence="2">6736_t:CDS:1</fullName>
    </submittedName>
</protein>
<dbReference type="GO" id="GO:0030897">
    <property type="term" value="C:HOPS complex"/>
    <property type="evidence" value="ECO:0007669"/>
    <property type="project" value="TreeGrafter"/>
</dbReference>
<dbReference type="GO" id="GO:0006886">
    <property type="term" value="P:intracellular protein transport"/>
    <property type="evidence" value="ECO:0007669"/>
    <property type="project" value="InterPro"/>
</dbReference>
<feature type="domain" description="Vps16 C-terminal" evidence="1">
    <location>
        <begin position="2"/>
        <end position="131"/>
    </location>
</feature>
<feature type="non-terminal residue" evidence="2">
    <location>
        <position position="1"/>
    </location>
</feature>
<dbReference type="Proteomes" id="UP000789759">
    <property type="component" value="Unassembled WGS sequence"/>
</dbReference>
<sequence length="149" mass="17115">QLEKDMNQKFVGLPLSETVHKCSISNQPNRANKPKSDFKIPDKRFVWIKLKALVKMRDWEELDRFSKSKKSPIGYEPFVEEYIKATQQSEAAKYIQKCDPAIRLGLYISAGQEALALKDVRLLREIRSKCADQIIALELDAYIAQATAR</sequence>
<reference evidence="2" key="1">
    <citation type="submission" date="2021-06" db="EMBL/GenBank/DDBJ databases">
        <authorList>
            <person name="Kallberg Y."/>
            <person name="Tangrot J."/>
            <person name="Rosling A."/>
        </authorList>
    </citation>
    <scope>NUCLEOTIDE SEQUENCE</scope>
    <source>
        <strain evidence="2">FL966</strain>
    </source>
</reference>
<dbReference type="PANTHER" id="PTHR12811:SF0">
    <property type="entry name" value="VACUOLAR PROTEIN SORTING-ASSOCIATED PROTEIN 16 HOMOLOG"/>
    <property type="match status" value="1"/>
</dbReference>
<proteinExistence type="predicted"/>
<gene>
    <name evidence="2" type="ORF">CPELLU_LOCUS17886</name>
</gene>
<dbReference type="AlphaFoldDB" id="A0A9N9P9I7"/>
<evidence type="ECO:0000313" key="2">
    <source>
        <dbReference type="EMBL" id="CAG8803312.1"/>
    </source>
</evidence>
<dbReference type="Pfam" id="PF04840">
    <property type="entry name" value="Vps16_C"/>
    <property type="match status" value="1"/>
</dbReference>
<dbReference type="InterPro" id="IPR038132">
    <property type="entry name" value="Vps16_C_sf"/>
</dbReference>
<comment type="caution">
    <text evidence="2">The sequence shown here is derived from an EMBL/GenBank/DDBJ whole genome shotgun (WGS) entry which is preliminary data.</text>
</comment>